<dbReference type="AlphaFoldDB" id="A0A1Q8RWK7"/>
<dbReference type="STRING" id="708187.A0A1Q8RWK7"/>
<proteinExistence type="predicted"/>
<evidence type="ECO:0000256" key="1">
    <source>
        <dbReference type="SAM" id="MobiDB-lite"/>
    </source>
</evidence>
<sequence>MVNEWALGTVWPGDEMNNSPLPGQSDLDAINERLFVPPLTSGADNAAPLSSSSSSANYTDAASSSSRLNPQTEGLDWFLRRPSWNIAYHYTPPCSAPPAAVFTNFVRGLQSWLVRFLRMGHNPFIHRHLYSETTLPQCMQDAYAAIAISQTITPENEHLVDTTTSGYILSLLAANSAAEPAFLPLLSTRDHLARTQALLIHVILCLYSSSIPRRAKAESLIDTIRLWARQLWESAALDATSSPPFPNALSTTGDYHNRDEGVVSSLHRAFILSESVRRTFLLTSITTGVYTSLKATWAYACAGDVCITLRQELWEAPSSARWEAAARKEDPLFLHSLKCESIILRGVQAIEVDEYARLIFTVLWGLEKVEHWVISTGDSVSIMY</sequence>
<protein>
    <recommendedName>
        <fullName evidence="4">Transcription factor gsfR2</fullName>
    </recommendedName>
</protein>
<feature type="compositionally biased region" description="Low complexity" evidence="1">
    <location>
        <begin position="43"/>
        <end position="66"/>
    </location>
</feature>
<gene>
    <name evidence="2" type="ORF">CCHL11_06090</name>
</gene>
<feature type="region of interest" description="Disordered" evidence="1">
    <location>
        <begin position="41"/>
        <end position="70"/>
    </location>
</feature>
<accession>A0A1Q8RWK7</accession>
<reference evidence="2 3" key="1">
    <citation type="submission" date="2016-11" db="EMBL/GenBank/DDBJ databases">
        <title>Draft Genome Assembly of Colletotrichum chlorophyti a pathogen of herbaceous plants.</title>
        <authorList>
            <person name="Gan P."/>
            <person name="Narusaka M."/>
            <person name="Tsushima A."/>
            <person name="Narusaka Y."/>
            <person name="Takano Y."/>
            <person name="Shirasu K."/>
        </authorList>
    </citation>
    <scope>NUCLEOTIDE SEQUENCE [LARGE SCALE GENOMIC DNA]</scope>
    <source>
        <strain evidence="2 3">NTL11</strain>
    </source>
</reference>
<name>A0A1Q8RWK7_9PEZI</name>
<keyword evidence="3" id="KW-1185">Reference proteome</keyword>
<evidence type="ECO:0000313" key="3">
    <source>
        <dbReference type="Proteomes" id="UP000186583"/>
    </source>
</evidence>
<evidence type="ECO:0008006" key="4">
    <source>
        <dbReference type="Google" id="ProtNLM"/>
    </source>
</evidence>
<comment type="caution">
    <text evidence="2">The sequence shown here is derived from an EMBL/GenBank/DDBJ whole genome shotgun (WGS) entry which is preliminary data.</text>
</comment>
<dbReference type="OrthoDB" id="5355161at2759"/>
<evidence type="ECO:0000313" key="2">
    <source>
        <dbReference type="EMBL" id="OLN89024.1"/>
    </source>
</evidence>
<dbReference type="Proteomes" id="UP000186583">
    <property type="component" value="Unassembled WGS sequence"/>
</dbReference>
<dbReference type="EMBL" id="MPGH01000084">
    <property type="protein sequence ID" value="OLN89024.1"/>
    <property type="molecule type" value="Genomic_DNA"/>
</dbReference>
<organism evidence="2 3">
    <name type="scientific">Colletotrichum chlorophyti</name>
    <dbReference type="NCBI Taxonomy" id="708187"/>
    <lineage>
        <taxon>Eukaryota</taxon>
        <taxon>Fungi</taxon>
        <taxon>Dikarya</taxon>
        <taxon>Ascomycota</taxon>
        <taxon>Pezizomycotina</taxon>
        <taxon>Sordariomycetes</taxon>
        <taxon>Hypocreomycetidae</taxon>
        <taxon>Glomerellales</taxon>
        <taxon>Glomerellaceae</taxon>
        <taxon>Colletotrichum</taxon>
    </lineage>
</organism>